<sequence length="108" mass="12316">MVVNRPLKMKGTPAHSYVNMLSAITLGVCTLFGAAAVYIPRERMRPRFRKMEEFFQGIAEESRFINPEGYSAWAGSDMGRMVVRSSAELKKQREDIEDFSMFVTDSKL</sequence>
<reference evidence="2" key="1">
    <citation type="submission" date="2020-11" db="EMBL/GenBank/DDBJ databases">
        <authorList>
            <person name="Tran Van P."/>
        </authorList>
    </citation>
    <scope>NUCLEOTIDE SEQUENCE</scope>
</reference>
<keyword evidence="1" id="KW-0472">Membrane</keyword>
<dbReference type="AlphaFoldDB" id="A0A7R9GDJ6"/>
<protein>
    <submittedName>
        <fullName evidence="2">Uncharacterized protein</fullName>
    </submittedName>
</protein>
<evidence type="ECO:0000313" key="3">
    <source>
        <dbReference type="Proteomes" id="UP000678499"/>
    </source>
</evidence>
<evidence type="ECO:0000313" key="2">
    <source>
        <dbReference type="EMBL" id="CAD7278591.1"/>
    </source>
</evidence>
<proteinExistence type="predicted"/>
<keyword evidence="1" id="KW-0812">Transmembrane</keyword>
<dbReference type="EMBL" id="OA883318">
    <property type="protein sequence ID" value="CAD7278591.1"/>
    <property type="molecule type" value="Genomic_DNA"/>
</dbReference>
<dbReference type="Proteomes" id="UP000678499">
    <property type="component" value="Unassembled WGS sequence"/>
</dbReference>
<keyword evidence="1" id="KW-1133">Transmembrane helix</keyword>
<dbReference type="EMBL" id="CAJPEX010001281">
    <property type="protein sequence ID" value="CAG0918743.1"/>
    <property type="molecule type" value="Genomic_DNA"/>
</dbReference>
<name>A0A7R9GDJ6_9CRUS</name>
<gene>
    <name evidence="2" type="ORF">NMOB1V02_LOCUS6290</name>
</gene>
<keyword evidence="3" id="KW-1185">Reference proteome</keyword>
<organism evidence="2">
    <name type="scientific">Notodromas monacha</name>
    <dbReference type="NCBI Taxonomy" id="399045"/>
    <lineage>
        <taxon>Eukaryota</taxon>
        <taxon>Metazoa</taxon>
        <taxon>Ecdysozoa</taxon>
        <taxon>Arthropoda</taxon>
        <taxon>Crustacea</taxon>
        <taxon>Oligostraca</taxon>
        <taxon>Ostracoda</taxon>
        <taxon>Podocopa</taxon>
        <taxon>Podocopida</taxon>
        <taxon>Cypridocopina</taxon>
        <taxon>Cypridoidea</taxon>
        <taxon>Cyprididae</taxon>
        <taxon>Notodromas</taxon>
    </lineage>
</organism>
<evidence type="ECO:0000256" key="1">
    <source>
        <dbReference type="SAM" id="Phobius"/>
    </source>
</evidence>
<feature type="transmembrane region" description="Helical" evidence="1">
    <location>
        <begin position="20"/>
        <end position="40"/>
    </location>
</feature>
<accession>A0A7R9GDJ6</accession>